<proteinExistence type="predicted"/>
<dbReference type="Proteomes" id="UP000693762">
    <property type="component" value="Segment"/>
</dbReference>
<evidence type="ECO:0000313" key="2">
    <source>
        <dbReference type="Proteomes" id="UP000693762"/>
    </source>
</evidence>
<organism evidence="1 2">
    <name type="scientific">Klebsiella phage ABTNL-2</name>
    <dbReference type="NCBI Taxonomy" id="2849097"/>
    <lineage>
        <taxon>Viruses</taxon>
        <taxon>Duplodnaviria</taxon>
        <taxon>Heunggongvirae</taxon>
        <taxon>Uroviricota</taxon>
        <taxon>Caudoviricetes</taxon>
        <taxon>Drexlerviridae</taxon>
        <taxon>Webervirus</taxon>
        <taxon>Webervirus ABTNL2</taxon>
    </lineage>
</organism>
<keyword evidence="2" id="KW-1185">Reference proteome</keyword>
<protein>
    <submittedName>
        <fullName evidence="1">Uncharacterized protein</fullName>
    </submittedName>
</protein>
<reference evidence="1" key="1">
    <citation type="submission" date="2021-05" db="EMBL/GenBank/DDBJ databases">
        <title>Genome analysis of Klebsiella pneumoniae phage.</title>
        <authorList>
            <person name="Liu X."/>
            <person name="Xu Y."/>
            <person name="Li G."/>
        </authorList>
    </citation>
    <scope>NUCLEOTIDE SEQUENCE</scope>
</reference>
<name>A0A8F2F5C0_9CAUD</name>
<accession>A0A8F2F5C0</accession>
<evidence type="ECO:0000313" key="1">
    <source>
        <dbReference type="EMBL" id="QWT56466.1"/>
    </source>
</evidence>
<sequence>MPFKAPVSHSGGRKFKECDCMPEYSKVEDMPIGATITGICMSESVDAIKPLAFPVTQVETDSRKGFIFIYKNFNSPLRVEVFIARGTWVEWEKAKCSD</sequence>
<dbReference type="EMBL" id="MZ221764">
    <property type="protein sequence ID" value="QWT56466.1"/>
    <property type="molecule type" value="Genomic_DNA"/>
</dbReference>